<evidence type="ECO:0000256" key="4">
    <source>
        <dbReference type="ARBA" id="ARBA00030169"/>
    </source>
</evidence>
<feature type="binding site" evidence="5">
    <location>
        <position position="130"/>
    </location>
    <ligand>
        <name>substrate</name>
    </ligand>
</feature>
<evidence type="ECO:0000256" key="5">
    <source>
        <dbReference type="PIRSR" id="PIRSR605493-1"/>
    </source>
</evidence>
<dbReference type="AlphaFoldDB" id="A0A917HSS9"/>
<evidence type="ECO:0000256" key="1">
    <source>
        <dbReference type="ARBA" id="ARBA00001968"/>
    </source>
</evidence>
<keyword evidence="5" id="KW-0460">Magnesium</keyword>
<protein>
    <recommendedName>
        <fullName evidence="2">Putative 4-hydroxy-4-methyl-2-oxoglutarate aldolase</fullName>
    </recommendedName>
    <alternativeName>
        <fullName evidence="3">Regulator of ribonuclease activity homolog</fullName>
    </alternativeName>
    <alternativeName>
        <fullName evidence="4">RraA-like protein</fullName>
    </alternativeName>
</protein>
<organism evidence="6 7">
    <name type="scientific">Edaphobacter dinghuensis</name>
    <dbReference type="NCBI Taxonomy" id="1560005"/>
    <lineage>
        <taxon>Bacteria</taxon>
        <taxon>Pseudomonadati</taxon>
        <taxon>Acidobacteriota</taxon>
        <taxon>Terriglobia</taxon>
        <taxon>Terriglobales</taxon>
        <taxon>Acidobacteriaceae</taxon>
        <taxon>Edaphobacter</taxon>
    </lineage>
</organism>
<dbReference type="GO" id="GO:0047443">
    <property type="term" value="F:4-hydroxy-4-methyl-2-oxoglutarate aldolase activity"/>
    <property type="evidence" value="ECO:0007669"/>
    <property type="project" value="TreeGrafter"/>
</dbReference>
<dbReference type="SUPFAM" id="SSF89562">
    <property type="entry name" value="RraA-like"/>
    <property type="match status" value="1"/>
</dbReference>
<sequence>MTAWSTDDELFTLAERELFTCVVGDIMDKLCLFHQFLPPQIRPILNEAIVIGRAMPVLGGNVFEESSPGSANRLMEKPFGLMLEAVDDLQKGEVYICTGSAPRNATWGEMMATRATKLGARGAVLDGYYRDTKGLIRMNFPTFGYGSYGQDSAPRYKVHDFRVPIEIGAVRIHPGDIIFGDIDGVCIVPKEAEREVFSKALEKARGEKLVKKSLEAGLSAVAAYSEHGIM</sequence>
<keyword evidence="6" id="KW-0808">Transferase</keyword>
<dbReference type="InterPro" id="IPR005493">
    <property type="entry name" value="RraA/RraA-like"/>
</dbReference>
<evidence type="ECO:0000313" key="7">
    <source>
        <dbReference type="Proteomes" id="UP000647241"/>
    </source>
</evidence>
<comment type="caution">
    <text evidence="6">The sequence shown here is derived from an EMBL/GenBank/DDBJ whole genome shotgun (WGS) entry which is preliminary data.</text>
</comment>
<dbReference type="PANTHER" id="PTHR33254:SF4">
    <property type="entry name" value="4-HYDROXY-4-METHYL-2-OXOGLUTARATE ALDOLASE 3-RELATED"/>
    <property type="match status" value="1"/>
</dbReference>
<feature type="binding site" evidence="5">
    <location>
        <begin position="108"/>
        <end position="111"/>
    </location>
    <ligand>
        <name>substrate</name>
    </ligand>
</feature>
<evidence type="ECO:0000313" key="6">
    <source>
        <dbReference type="EMBL" id="GGG88142.1"/>
    </source>
</evidence>
<dbReference type="GO" id="GO:0008168">
    <property type="term" value="F:methyltransferase activity"/>
    <property type="evidence" value="ECO:0007669"/>
    <property type="project" value="UniProtKB-KW"/>
</dbReference>
<accession>A0A917HSS9</accession>
<reference evidence="6" key="1">
    <citation type="journal article" date="2014" name="Int. J. Syst. Evol. Microbiol.">
        <title>Complete genome sequence of Corynebacterium casei LMG S-19264T (=DSM 44701T), isolated from a smear-ripened cheese.</title>
        <authorList>
            <consortium name="US DOE Joint Genome Institute (JGI-PGF)"/>
            <person name="Walter F."/>
            <person name="Albersmeier A."/>
            <person name="Kalinowski J."/>
            <person name="Ruckert C."/>
        </authorList>
    </citation>
    <scope>NUCLEOTIDE SEQUENCE</scope>
    <source>
        <strain evidence="6">CGMCC 1.12997</strain>
    </source>
</reference>
<evidence type="ECO:0000256" key="2">
    <source>
        <dbReference type="ARBA" id="ARBA00016549"/>
    </source>
</evidence>
<proteinExistence type="predicted"/>
<reference evidence="6" key="2">
    <citation type="submission" date="2020-09" db="EMBL/GenBank/DDBJ databases">
        <authorList>
            <person name="Sun Q."/>
            <person name="Zhou Y."/>
        </authorList>
    </citation>
    <scope>NUCLEOTIDE SEQUENCE</scope>
    <source>
        <strain evidence="6">CGMCC 1.12997</strain>
    </source>
</reference>
<dbReference type="GO" id="GO:0032259">
    <property type="term" value="P:methylation"/>
    <property type="evidence" value="ECO:0007669"/>
    <property type="project" value="UniProtKB-KW"/>
</dbReference>
<dbReference type="GO" id="GO:0008948">
    <property type="term" value="F:oxaloacetate decarboxylase activity"/>
    <property type="evidence" value="ECO:0007669"/>
    <property type="project" value="TreeGrafter"/>
</dbReference>
<dbReference type="InterPro" id="IPR036704">
    <property type="entry name" value="RraA/RraA-like_sf"/>
</dbReference>
<comment type="cofactor">
    <cofactor evidence="1">
        <name>a divalent metal cation</name>
        <dbReference type="ChEBI" id="CHEBI:60240"/>
    </cofactor>
</comment>
<dbReference type="GO" id="GO:0046872">
    <property type="term" value="F:metal ion binding"/>
    <property type="evidence" value="ECO:0007669"/>
    <property type="project" value="UniProtKB-KW"/>
</dbReference>
<dbReference type="Gene3D" id="3.50.30.40">
    <property type="entry name" value="Ribonuclease E inhibitor RraA/RraA-like"/>
    <property type="match status" value="1"/>
</dbReference>
<gene>
    <name evidence="6" type="ORF">GCM10011585_35260</name>
</gene>
<dbReference type="EMBL" id="BMGT01000004">
    <property type="protein sequence ID" value="GGG88142.1"/>
    <property type="molecule type" value="Genomic_DNA"/>
</dbReference>
<dbReference type="PANTHER" id="PTHR33254">
    <property type="entry name" value="4-HYDROXY-4-METHYL-2-OXOGLUTARATE ALDOLASE 3-RELATED"/>
    <property type="match status" value="1"/>
</dbReference>
<dbReference type="CDD" id="cd16841">
    <property type="entry name" value="RraA_family"/>
    <property type="match status" value="1"/>
</dbReference>
<name>A0A917HSS9_9BACT</name>
<evidence type="ECO:0000256" key="3">
    <source>
        <dbReference type="ARBA" id="ARBA00029596"/>
    </source>
</evidence>
<keyword evidence="6" id="KW-0489">Methyltransferase</keyword>
<dbReference type="Pfam" id="PF03737">
    <property type="entry name" value="RraA-like"/>
    <property type="match status" value="1"/>
</dbReference>
<keyword evidence="7" id="KW-1185">Reference proteome</keyword>
<feature type="binding site" evidence="5">
    <location>
        <position position="131"/>
    </location>
    <ligand>
        <name>Mg(2+)</name>
        <dbReference type="ChEBI" id="CHEBI:18420"/>
    </ligand>
</feature>
<dbReference type="RefSeq" id="WP_188555552.1">
    <property type="nucleotide sequence ID" value="NZ_BMGT01000004.1"/>
</dbReference>
<keyword evidence="5" id="KW-0479">Metal-binding</keyword>
<dbReference type="Proteomes" id="UP000647241">
    <property type="component" value="Unassembled WGS sequence"/>
</dbReference>
<comment type="cofactor">
    <cofactor evidence="5">
        <name>Mg(2+)</name>
        <dbReference type="ChEBI" id="CHEBI:18420"/>
    </cofactor>
</comment>